<feature type="domain" description="Zn(2)-C6 fungal-type" evidence="3">
    <location>
        <begin position="44"/>
        <end position="74"/>
    </location>
</feature>
<dbReference type="InterPro" id="IPR053157">
    <property type="entry name" value="Sterol_Uptake_Regulator"/>
</dbReference>
<keyword evidence="5" id="KW-1185">Reference proteome</keyword>
<dbReference type="PROSITE" id="PS00463">
    <property type="entry name" value="ZN2_CY6_FUNGAL_1"/>
    <property type="match status" value="1"/>
</dbReference>
<reference evidence="4 5" key="1">
    <citation type="submission" date="2017-06" db="EMBL/GenBank/DDBJ databases">
        <title>Comparative genomic analysis of Ambrosia Fusariam Clade fungi.</title>
        <authorList>
            <person name="Stajich J.E."/>
            <person name="Carrillo J."/>
            <person name="Kijimoto T."/>
            <person name="Eskalen A."/>
            <person name="O'Donnell K."/>
            <person name="Kasson M."/>
        </authorList>
    </citation>
    <scope>NUCLEOTIDE SEQUENCE [LARGE SCALE GENOMIC DNA]</scope>
    <source>
        <strain evidence="4 5">NRRL62606</strain>
    </source>
</reference>
<evidence type="ECO:0000313" key="4">
    <source>
        <dbReference type="EMBL" id="RSL89310.1"/>
    </source>
</evidence>
<keyword evidence="1" id="KW-0539">Nucleus</keyword>
<organism evidence="4 5">
    <name type="scientific">Fusarium floridanum</name>
    <dbReference type="NCBI Taxonomy" id="1325733"/>
    <lineage>
        <taxon>Eukaryota</taxon>
        <taxon>Fungi</taxon>
        <taxon>Dikarya</taxon>
        <taxon>Ascomycota</taxon>
        <taxon>Pezizomycotina</taxon>
        <taxon>Sordariomycetes</taxon>
        <taxon>Hypocreomycetidae</taxon>
        <taxon>Hypocreales</taxon>
        <taxon>Nectriaceae</taxon>
        <taxon>Fusarium</taxon>
        <taxon>Fusarium solani species complex</taxon>
    </lineage>
</organism>
<dbReference type="GO" id="GO:0008270">
    <property type="term" value="F:zinc ion binding"/>
    <property type="evidence" value="ECO:0007669"/>
    <property type="project" value="InterPro"/>
</dbReference>
<feature type="compositionally biased region" description="Basic residues" evidence="2">
    <location>
        <begin position="26"/>
        <end position="38"/>
    </location>
</feature>
<protein>
    <recommendedName>
        <fullName evidence="3">Zn(2)-C6 fungal-type domain-containing protein</fullName>
    </recommendedName>
</protein>
<name>A0A428SHN7_9HYPO</name>
<dbReference type="AlphaFoldDB" id="A0A428SHN7"/>
<dbReference type="EMBL" id="NKCL01000016">
    <property type="protein sequence ID" value="RSL89310.1"/>
    <property type="molecule type" value="Genomic_DNA"/>
</dbReference>
<feature type="compositionally biased region" description="Basic and acidic residues" evidence="2">
    <location>
        <begin position="15"/>
        <end position="25"/>
    </location>
</feature>
<feature type="compositionally biased region" description="Polar residues" evidence="2">
    <location>
        <begin position="1"/>
        <end position="11"/>
    </location>
</feature>
<evidence type="ECO:0000256" key="2">
    <source>
        <dbReference type="SAM" id="MobiDB-lite"/>
    </source>
</evidence>
<dbReference type="InterPro" id="IPR001138">
    <property type="entry name" value="Zn2Cys6_DnaBD"/>
</dbReference>
<dbReference type="Pfam" id="PF00172">
    <property type="entry name" value="Zn_clus"/>
    <property type="match status" value="1"/>
</dbReference>
<dbReference type="PANTHER" id="PTHR47784:SF7">
    <property type="entry name" value="ZN(II)2CYS6 TRANSCRIPTION FACTOR (EUROFUNG)"/>
    <property type="match status" value="1"/>
</dbReference>
<dbReference type="InterPro" id="IPR036864">
    <property type="entry name" value="Zn2-C6_fun-type_DNA-bd_sf"/>
</dbReference>
<dbReference type="GO" id="GO:0001228">
    <property type="term" value="F:DNA-binding transcription activator activity, RNA polymerase II-specific"/>
    <property type="evidence" value="ECO:0007669"/>
    <property type="project" value="TreeGrafter"/>
</dbReference>
<dbReference type="CDD" id="cd00067">
    <property type="entry name" value="GAL4"/>
    <property type="match status" value="1"/>
</dbReference>
<dbReference type="PROSITE" id="PS50048">
    <property type="entry name" value="ZN2_CY6_FUNGAL_2"/>
    <property type="match status" value="1"/>
</dbReference>
<dbReference type="SUPFAM" id="SSF57701">
    <property type="entry name" value="Zn2/Cys6 DNA-binding domain"/>
    <property type="match status" value="1"/>
</dbReference>
<dbReference type="SMART" id="SM00066">
    <property type="entry name" value="GAL4"/>
    <property type="match status" value="1"/>
</dbReference>
<evidence type="ECO:0000256" key="1">
    <source>
        <dbReference type="ARBA" id="ARBA00023242"/>
    </source>
</evidence>
<dbReference type="PANTHER" id="PTHR47784">
    <property type="entry name" value="STEROL UPTAKE CONTROL PROTEIN 2"/>
    <property type="match status" value="1"/>
</dbReference>
<dbReference type="Proteomes" id="UP000287972">
    <property type="component" value="Unassembled WGS sequence"/>
</dbReference>
<proteinExistence type="predicted"/>
<gene>
    <name evidence="4" type="ORF">CEP51_001256</name>
</gene>
<comment type="caution">
    <text evidence="4">The sequence shown here is derived from an EMBL/GenBank/DDBJ whole genome shotgun (WGS) entry which is preliminary data.</text>
</comment>
<evidence type="ECO:0000313" key="5">
    <source>
        <dbReference type="Proteomes" id="UP000287972"/>
    </source>
</evidence>
<accession>A0A428SHN7</accession>
<feature type="region of interest" description="Disordered" evidence="2">
    <location>
        <begin position="1"/>
        <end position="38"/>
    </location>
</feature>
<dbReference type="Gene3D" id="4.10.240.10">
    <property type="entry name" value="Zn(2)-C6 fungal-type DNA-binding domain"/>
    <property type="match status" value="1"/>
</dbReference>
<evidence type="ECO:0000259" key="3">
    <source>
        <dbReference type="PROSITE" id="PS50048"/>
    </source>
</evidence>
<sequence length="395" mass="44278">MGTDPANSTVTAMAEAEHGEKEQPRKAPKRKPVPGKGFGKTRRGCFNCKRRRVKCSECRPECQGCRRLGMHCIYPATTLPPVRHSIAPTTPRVNLSLDHLRFFHHFLLEAYPPHPYASSAVWQDVAALSHEYDFLASSLLALAAQHLTLFSQADYSVQALDLRVSAINGLNHALSRPCRTSAEADARYAAVIALTFQSSYMPDGMMDFLAMMRGWMLIQTTLVADHAKSMFCTFTRESFVGSMEKHIDHQGRPGDETIIQDCLASLKTIEPLCQSHSEQQYLSMLERLAKLSVISPRDAFLEMVPCYALTNKMTEDEYSSFTDPSNHVAQVLLAHFLMLDNILETCFSRATTQHFAFSRGITQAWVNNIAVTLPKGFQRHMIWPLGLARSVGRPE</sequence>